<dbReference type="PANTHER" id="PTHR45138">
    <property type="entry name" value="REGULATORY COMPONENTS OF SENSORY TRANSDUCTION SYSTEM"/>
    <property type="match status" value="1"/>
</dbReference>
<feature type="transmembrane region" description="Helical" evidence="3">
    <location>
        <begin position="128"/>
        <end position="154"/>
    </location>
</feature>
<feature type="domain" description="GGDEF" evidence="4">
    <location>
        <begin position="225"/>
        <end position="358"/>
    </location>
</feature>
<name>A0ABY9TI42_9GAMM</name>
<dbReference type="RefSeq" id="WP_348387668.1">
    <property type="nucleotide sequence ID" value="NZ_CP134146.1"/>
</dbReference>
<dbReference type="PANTHER" id="PTHR45138:SF9">
    <property type="entry name" value="DIGUANYLATE CYCLASE DGCM-RELATED"/>
    <property type="match status" value="1"/>
</dbReference>
<feature type="transmembrane region" description="Helical" evidence="3">
    <location>
        <begin position="27"/>
        <end position="46"/>
    </location>
</feature>
<dbReference type="Pfam" id="PF00990">
    <property type="entry name" value="GGDEF"/>
    <property type="match status" value="1"/>
</dbReference>
<reference evidence="6" key="1">
    <citation type="submission" date="2023-09" db="EMBL/GenBank/DDBJ databases">
        <authorList>
            <person name="Zhang C."/>
        </authorList>
    </citation>
    <scope>NUCLEOTIDE SEQUENCE [LARGE SCALE GENOMIC DNA]</scope>
    <source>
        <strain evidence="6">SQ345</strain>
    </source>
</reference>
<dbReference type="InterPro" id="IPR029787">
    <property type="entry name" value="Nucleotide_cyclase"/>
</dbReference>
<keyword evidence="3" id="KW-0812">Transmembrane</keyword>
<dbReference type="EMBL" id="CP134146">
    <property type="protein sequence ID" value="WNC68512.1"/>
    <property type="molecule type" value="Genomic_DNA"/>
</dbReference>
<evidence type="ECO:0000313" key="5">
    <source>
        <dbReference type="EMBL" id="WNC68512.1"/>
    </source>
</evidence>
<evidence type="ECO:0000256" key="2">
    <source>
        <dbReference type="ARBA" id="ARBA00034247"/>
    </source>
</evidence>
<proteinExistence type="predicted"/>
<dbReference type="InterPro" id="IPR050469">
    <property type="entry name" value="Diguanylate_Cyclase"/>
</dbReference>
<feature type="transmembrane region" description="Helical" evidence="3">
    <location>
        <begin position="104"/>
        <end position="121"/>
    </location>
</feature>
<keyword evidence="6" id="KW-1185">Reference proteome</keyword>
<keyword evidence="5" id="KW-0808">Transferase</keyword>
<dbReference type="CDD" id="cd01949">
    <property type="entry name" value="GGDEF"/>
    <property type="match status" value="1"/>
</dbReference>
<organism evidence="5 6">
    <name type="scientific">Thalassotalea nanhaiensis</name>
    <dbReference type="NCBI Taxonomy" id="3065648"/>
    <lineage>
        <taxon>Bacteria</taxon>
        <taxon>Pseudomonadati</taxon>
        <taxon>Pseudomonadota</taxon>
        <taxon>Gammaproteobacteria</taxon>
        <taxon>Alteromonadales</taxon>
        <taxon>Colwelliaceae</taxon>
        <taxon>Thalassotalea</taxon>
    </lineage>
</organism>
<feature type="transmembrane region" description="Helical" evidence="3">
    <location>
        <begin position="160"/>
        <end position="180"/>
    </location>
</feature>
<keyword evidence="5" id="KW-0548">Nucleotidyltransferase</keyword>
<protein>
    <recommendedName>
        <fullName evidence="1">diguanylate cyclase</fullName>
        <ecNumber evidence="1">2.7.7.65</ecNumber>
    </recommendedName>
</protein>
<keyword evidence="3" id="KW-1133">Transmembrane helix</keyword>
<feature type="transmembrane region" description="Helical" evidence="3">
    <location>
        <begin position="52"/>
        <end position="69"/>
    </location>
</feature>
<dbReference type="NCBIfam" id="TIGR00254">
    <property type="entry name" value="GGDEF"/>
    <property type="match status" value="1"/>
</dbReference>
<comment type="catalytic activity">
    <reaction evidence="2">
        <text>2 GTP = 3',3'-c-di-GMP + 2 diphosphate</text>
        <dbReference type="Rhea" id="RHEA:24898"/>
        <dbReference type="ChEBI" id="CHEBI:33019"/>
        <dbReference type="ChEBI" id="CHEBI:37565"/>
        <dbReference type="ChEBI" id="CHEBI:58805"/>
        <dbReference type="EC" id="2.7.7.65"/>
    </reaction>
</comment>
<dbReference type="InterPro" id="IPR048432">
    <property type="entry name" value="MASE7"/>
</dbReference>
<evidence type="ECO:0000256" key="3">
    <source>
        <dbReference type="SAM" id="Phobius"/>
    </source>
</evidence>
<evidence type="ECO:0000259" key="4">
    <source>
        <dbReference type="PROSITE" id="PS50887"/>
    </source>
</evidence>
<dbReference type="InterPro" id="IPR000160">
    <property type="entry name" value="GGDEF_dom"/>
</dbReference>
<evidence type="ECO:0000256" key="1">
    <source>
        <dbReference type="ARBA" id="ARBA00012528"/>
    </source>
</evidence>
<gene>
    <name evidence="5" type="ORF">RI845_18600</name>
</gene>
<dbReference type="Pfam" id="PF20967">
    <property type="entry name" value="MASE7"/>
    <property type="match status" value="1"/>
</dbReference>
<dbReference type="Proteomes" id="UP001248581">
    <property type="component" value="Chromosome"/>
</dbReference>
<dbReference type="GO" id="GO:0052621">
    <property type="term" value="F:diguanylate cyclase activity"/>
    <property type="evidence" value="ECO:0007669"/>
    <property type="project" value="UniProtKB-EC"/>
</dbReference>
<accession>A0ABY9TI42</accession>
<dbReference type="PROSITE" id="PS50887">
    <property type="entry name" value="GGDEF"/>
    <property type="match status" value="1"/>
</dbReference>
<feature type="transmembrane region" description="Helical" evidence="3">
    <location>
        <begin position="81"/>
        <end position="98"/>
    </location>
</feature>
<dbReference type="SUPFAM" id="SSF55073">
    <property type="entry name" value="Nucleotide cyclase"/>
    <property type="match status" value="1"/>
</dbReference>
<evidence type="ECO:0000313" key="6">
    <source>
        <dbReference type="Proteomes" id="UP001248581"/>
    </source>
</evidence>
<keyword evidence="3" id="KW-0472">Membrane</keyword>
<dbReference type="InterPro" id="IPR043128">
    <property type="entry name" value="Rev_trsase/Diguanyl_cyclase"/>
</dbReference>
<dbReference type="SMART" id="SM00267">
    <property type="entry name" value="GGDEF"/>
    <property type="match status" value="1"/>
</dbReference>
<dbReference type="EC" id="2.7.7.65" evidence="1"/>
<dbReference type="Gene3D" id="3.30.70.270">
    <property type="match status" value="1"/>
</dbReference>
<sequence length="360" mass="40988">MSIFKIINTGAEFQPFNVANKIKTNNWITVITVFISATYTLMYLLILKENVVGFLNLGFTIAYALGYLFMRFNAIKNAKLWFFSVLMLHLWACTNIFVTKLSGFHLFYFLVPVGAFLLFELHQQKEKVILSLIATALFFYCENTINTTPLILLSHEANNTIYQSVVFFTMIELVVISAMFNQQISHHEALINNRDKTDKLTNCLNRNYFFEAGQEQLDIANSNNRPFSLILTNLDNFKRINDKYGYLVGDDYLIHLATLLKSLCNKGEMIGRISGEEFVITLPEYTRLEAEKFAQKLSYQIENMPFISADKQAISNTMSMGVVVHNSCETIGELVSIADTALYQAKIMGAGSIDFIEQMA</sequence>